<evidence type="ECO:0000313" key="5">
    <source>
        <dbReference type="Proteomes" id="UP000076584"/>
    </source>
</evidence>
<dbReference type="Pfam" id="PF03473">
    <property type="entry name" value="MOSC"/>
    <property type="match status" value="1"/>
</dbReference>
<evidence type="ECO:0000256" key="1">
    <source>
        <dbReference type="SAM" id="MobiDB-lite"/>
    </source>
</evidence>
<organism evidence="4 5">
    <name type="scientific">Colletotrichum incanum</name>
    <name type="common">Soybean anthracnose fungus</name>
    <dbReference type="NCBI Taxonomy" id="1573173"/>
    <lineage>
        <taxon>Eukaryota</taxon>
        <taxon>Fungi</taxon>
        <taxon>Dikarya</taxon>
        <taxon>Ascomycota</taxon>
        <taxon>Pezizomycotina</taxon>
        <taxon>Sordariomycetes</taxon>
        <taxon>Hypocreomycetidae</taxon>
        <taxon>Glomerellales</taxon>
        <taxon>Glomerellaceae</taxon>
        <taxon>Colletotrichum</taxon>
        <taxon>Colletotrichum spaethianum species complex</taxon>
    </lineage>
</organism>
<dbReference type="Proteomes" id="UP000076584">
    <property type="component" value="Unassembled WGS sequence"/>
</dbReference>
<feature type="transmembrane region" description="Helical" evidence="2">
    <location>
        <begin position="16"/>
        <end position="39"/>
    </location>
</feature>
<accession>A0A167A3A5</accession>
<dbReference type="InterPro" id="IPR005302">
    <property type="entry name" value="MoCF_Sase_C"/>
</dbReference>
<protein>
    <submittedName>
        <fullName evidence="4">Molybdopterin cofactor</fullName>
    </submittedName>
</protein>
<keyword evidence="2" id="KW-0472">Membrane</keyword>
<dbReference type="GO" id="GO:0003824">
    <property type="term" value="F:catalytic activity"/>
    <property type="evidence" value="ECO:0007669"/>
    <property type="project" value="InterPro"/>
</dbReference>
<dbReference type="InterPro" id="IPR011037">
    <property type="entry name" value="Pyrv_Knase-like_insert_dom_sf"/>
</dbReference>
<dbReference type="InterPro" id="IPR005303">
    <property type="entry name" value="MOCOS_middle"/>
</dbReference>
<evidence type="ECO:0000313" key="4">
    <source>
        <dbReference type="EMBL" id="KZL79667.1"/>
    </source>
</evidence>
<feature type="region of interest" description="Disordered" evidence="1">
    <location>
        <begin position="378"/>
        <end position="413"/>
    </location>
</feature>
<comment type="caution">
    <text evidence="4">The sequence shown here is derived from an EMBL/GenBank/DDBJ whole genome shotgun (WGS) entry which is preliminary data.</text>
</comment>
<dbReference type="EMBL" id="LFIW01002032">
    <property type="protein sequence ID" value="KZL79667.1"/>
    <property type="molecule type" value="Genomic_DNA"/>
</dbReference>
<dbReference type="PROSITE" id="PS51340">
    <property type="entry name" value="MOSC"/>
    <property type="match status" value="1"/>
</dbReference>
<proteinExistence type="predicted"/>
<dbReference type="GO" id="GO:0030170">
    <property type="term" value="F:pyridoxal phosphate binding"/>
    <property type="evidence" value="ECO:0007669"/>
    <property type="project" value="InterPro"/>
</dbReference>
<dbReference type="Pfam" id="PF03476">
    <property type="entry name" value="MOSC_N"/>
    <property type="match status" value="1"/>
</dbReference>
<dbReference type="GO" id="GO:0030151">
    <property type="term" value="F:molybdenum ion binding"/>
    <property type="evidence" value="ECO:0007669"/>
    <property type="project" value="InterPro"/>
</dbReference>
<name>A0A167A3A5_COLIC</name>
<dbReference type="SUPFAM" id="SSF141673">
    <property type="entry name" value="MOSC N-terminal domain-like"/>
    <property type="match status" value="1"/>
</dbReference>
<dbReference type="SUPFAM" id="SSF50800">
    <property type="entry name" value="PK beta-barrel domain-like"/>
    <property type="match status" value="1"/>
</dbReference>
<evidence type="ECO:0000259" key="3">
    <source>
        <dbReference type="PROSITE" id="PS51340"/>
    </source>
</evidence>
<keyword evidence="2" id="KW-1133">Transmembrane helix</keyword>
<keyword evidence="2" id="KW-0812">Transmembrane</keyword>
<sequence>MLLQILEAVQGLKASAIAYAVIALIVPISLGLAFIVHNADAASTRRKLRQLRRLGVHTSNMADQFDLKYAVPDGTRTTGLIQIKSIYIHPIKSCGFIEVNRALLTKTGFMYDRCFALATEVADPETGVVSWKFISQRTKPQMCHIKTEIWVPRKDSDQNEPLVQAGGCVVVTFPDPDPPSWTQRLETLLHTWSLSTKPKVSFIVPLQPTPILVDELGISLKTFGIHARDASGLDMGKIPSVAAALPKLKKFLAIPEKRGLTLTRCTPDTLTRTDRNLAPLEYIGSPAVHGYTDQQPVNLNSLSSVHAVSALLPPENQPLDALRFRANLWIAGAPAFAEETWKRYRILPRGTSKDPRADVSPKLSVVCRTSRCTMPNVNLETGTFDADTPSAERKKGKPQPSTTLIEHRTPETGNPKALGYIGMHCVPEDPDLKEAEKQGQGLFVEVGDEIEVLETGEHLYGSTGNDY</sequence>
<keyword evidence="5" id="KW-1185">Reference proteome</keyword>
<reference evidence="4 5" key="1">
    <citation type="submission" date="2015-06" db="EMBL/GenBank/DDBJ databases">
        <title>Survival trade-offs in plant roots during colonization by closely related pathogenic and mutualistic fungi.</title>
        <authorList>
            <person name="Hacquard S."/>
            <person name="Kracher B."/>
            <person name="Hiruma K."/>
            <person name="Weinman A."/>
            <person name="Muench P."/>
            <person name="Garrido Oter R."/>
            <person name="Ver Loren van Themaat E."/>
            <person name="Dallerey J.-F."/>
            <person name="Damm U."/>
            <person name="Henrissat B."/>
            <person name="Lespinet O."/>
            <person name="Thon M."/>
            <person name="Kemen E."/>
            <person name="McHardy A.C."/>
            <person name="Schulze-Lefert P."/>
            <person name="O'Connell R.J."/>
        </authorList>
    </citation>
    <scope>NUCLEOTIDE SEQUENCE [LARGE SCALE GENOMIC DNA]</scope>
    <source>
        <strain evidence="4 5">MAFF 238704</strain>
    </source>
</reference>
<feature type="domain" description="MOSC" evidence="3">
    <location>
        <begin position="263"/>
        <end position="453"/>
    </location>
</feature>
<dbReference type="STRING" id="1573173.A0A167A3A5"/>
<dbReference type="AlphaFoldDB" id="A0A167A3A5"/>
<evidence type="ECO:0000256" key="2">
    <source>
        <dbReference type="SAM" id="Phobius"/>
    </source>
</evidence>
<gene>
    <name evidence="4" type="ORF">CI238_12346</name>
</gene>